<dbReference type="InterPro" id="IPR033734">
    <property type="entry name" value="Jacalin-like_lectin_dom_plant"/>
</dbReference>
<dbReference type="PANTHER" id="PTHR47293:SF11">
    <property type="entry name" value="JACALIN-RELATED LECTIN 12-RELATED"/>
    <property type="match status" value="1"/>
</dbReference>
<dbReference type="ExpressionAtlas" id="A0A5S9WNW8">
    <property type="expression patterns" value="baseline and differential"/>
</dbReference>
<feature type="domain" description="Jacalin-type lectin" evidence="5">
    <location>
        <begin position="2"/>
        <end position="147"/>
    </location>
</feature>
<comment type="similarity">
    <text evidence="1">Belongs to the jacalin lectin family.</text>
</comment>
<reference evidence="6 7" key="1">
    <citation type="submission" date="2019-12" db="EMBL/GenBank/DDBJ databases">
        <authorList>
            <person name="Jiao W.-B."/>
            <person name="Schneeberger K."/>
        </authorList>
    </citation>
    <scope>NUCLEOTIDE SEQUENCE [LARGE SCALE GENOMIC DNA]</scope>
    <source>
        <strain evidence="7">cv. C24</strain>
    </source>
</reference>
<keyword evidence="2" id="KW-0430">Lectin</keyword>
<gene>
    <name evidence="6" type="ORF">C24_LOCUS4206</name>
</gene>
<name>A0A5S9WNW8_ARATH</name>
<evidence type="ECO:0000256" key="3">
    <source>
        <dbReference type="ARBA" id="ARBA00022737"/>
    </source>
</evidence>
<evidence type="ECO:0000256" key="1">
    <source>
        <dbReference type="ARBA" id="ARBA00006568"/>
    </source>
</evidence>
<keyword evidence="3" id="KW-0677">Repeat</keyword>
<proteinExistence type="inferred from homology"/>
<dbReference type="EMBL" id="CACSHJ010000087">
    <property type="protein sequence ID" value="CAA0288380.1"/>
    <property type="molecule type" value="Genomic_DNA"/>
</dbReference>
<dbReference type="CDD" id="cd09612">
    <property type="entry name" value="Jacalin"/>
    <property type="match status" value="3"/>
</dbReference>
<dbReference type="SUPFAM" id="SSF51101">
    <property type="entry name" value="Mannose-binding lectins"/>
    <property type="match status" value="3"/>
</dbReference>
<dbReference type="PROSITE" id="PS51752">
    <property type="entry name" value="JACALIN_LECTIN"/>
    <property type="match status" value="3"/>
</dbReference>
<protein>
    <recommendedName>
        <fullName evidence="5">Jacalin-type lectin domain-containing protein</fullName>
    </recommendedName>
</protein>
<sequence>MTQKLESVGSERKSSEYMWDDGSEHDDVTKIYVRGGTKGIEFIKFGYVKAGELLDGSFHGYSDTGFTQMFEIDHRKNEHLLSVEGYFDYYNDIMYAIQFKTNLKISEIMGYEYSGHKFTLAMEGKKIIGFHGFADVNLRALGAYVTWITPARMEAKGGKGGNEWDDGGDYEAVTKIHGRSDHKGIKDIIFDYVDKDGHPKSETHGPTSGQGYVLEPFEINHLDKEYLMSIDGYYDDASGVIQALQFKTNMKTSELMGYYDDDAVKFTIGCTGNKIIGFHGHAGKNLYSLGAYFTTLPLTKLEYEDSFPEKLRKNGASGNLWDDGSFQGVKKVHIYYDGYSVRCVRFDYDDDGKVESREHGPKIVAAVQEGEFVLDYPNEVITSVEGIATVVNTGLSFSTGNVMIKSLTFKTSKGRTSPTFGNVFGNYLSEFKLESQGCAIVGFHGRSSYNSIHGLGAYFFPMPPSHDGKALEEQGGDGGLGGV</sequence>
<feature type="domain" description="Jacalin-type lectin" evidence="5">
    <location>
        <begin position="306"/>
        <end position="461"/>
    </location>
</feature>
<dbReference type="Gene3D" id="2.100.10.30">
    <property type="entry name" value="Jacalin-like lectin domain"/>
    <property type="match status" value="3"/>
</dbReference>
<dbReference type="OrthoDB" id="1033542at2759"/>
<organism evidence="6 7">
    <name type="scientific">Arabidopsis thaliana</name>
    <name type="common">Mouse-ear cress</name>
    <dbReference type="NCBI Taxonomy" id="3702"/>
    <lineage>
        <taxon>Eukaryota</taxon>
        <taxon>Viridiplantae</taxon>
        <taxon>Streptophyta</taxon>
        <taxon>Embryophyta</taxon>
        <taxon>Tracheophyta</taxon>
        <taxon>Spermatophyta</taxon>
        <taxon>Magnoliopsida</taxon>
        <taxon>eudicotyledons</taxon>
        <taxon>Gunneridae</taxon>
        <taxon>Pentapetalae</taxon>
        <taxon>rosids</taxon>
        <taxon>malvids</taxon>
        <taxon>Brassicales</taxon>
        <taxon>Brassicaceae</taxon>
        <taxon>Camelineae</taxon>
        <taxon>Arabidopsis</taxon>
    </lineage>
</organism>
<feature type="domain" description="Jacalin-type lectin" evidence="5">
    <location>
        <begin position="150"/>
        <end position="295"/>
    </location>
</feature>
<dbReference type="InterPro" id="IPR001229">
    <property type="entry name" value="Jacalin-like_lectin_dom"/>
</dbReference>
<evidence type="ECO:0000256" key="2">
    <source>
        <dbReference type="ARBA" id="ARBA00022734"/>
    </source>
</evidence>
<accession>A0A5S9WNW8</accession>
<feature type="region of interest" description="Disordered" evidence="4">
    <location>
        <begin position="1"/>
        <end position="20"/>
    </location>
</feature>
<evidence type="ECO:0000256" key="4">
    <source>
        <dbReference type="SAM" id="MobiDB-lite"/>
    </source>
</evidence>
<dbReference type="Pfam" id="PF01419">
    <property type="entry name" value="Jacalin"/>
    <property type="match status" value="3"/>
</dbReference>
<dbReference type="GO" id="GO:0030246">
    <property type="term" value="F:carbohydrate binding"/>
    <property type="evidence" value="ECO:0007669"/>
    <property type="project" value="UniProtKB-KW"/>
</dbReference>
<dbReference type="PANTHER" id="PTHR47293">
    <property type="entry name" value="JACALIN-RELATED LECTIN 3"/>
    <property type="match status" value="1"/>
</dbReference>
<dbReference type="Proteomes" id="UP000434276">
    <property type="component" value="Unassembled WGS sequence"/>
</dbReference>
<evidence type="ECO:0000313" key="6">
    <source>
        <dbReference type="EMBL" id="CAA0288380.1"/>
    </source>
</evidence>
<evidence type="ECO:0000259" key="5">
    <source>
        <dbReference type="PROSITE" id="PS51752"/>
    </source>
</evidence>
<dbReference type="InterPro" id="IPR036404">
    <property type="entry name" value="Jacalin-like_lectin_dom_sf"/>
</dbReference>
<dbReference type="SMART" id="SM00915">
    <property type="entry name" value="Jacalin"/>
    <property type="match status" value="3"/>
</dbReference>
<evidence type="ECO:0000313" key="7">
    <source>
        <dbReference type="Proteomes" id="UP000434276"/>
    </source>
</evidence>
<dbReference type="FunFam" id="2.100.10.30:FF:000001">
    <property type="entry name" value="Jacalin-related lectin 33"/>
    <property type="match status" value="3"/>
</dbReference>
<dbReference type="AlphaFoldDB" id="A0A5S9WNW8"/>